<organism evidence="6 7">
    <name type="scientific">Paramecium tetraurelia</name>
    <dbReference type="NCBI Taxonomy" id="5888"/>
    <lineage>
        <taxon>Eukaryota</taxon>
        <taxon>Sar</taxon>
        <taxon>Alveolata</taxon>
        <taxon>Ciliophora</taxon>
        <taxon>Intramacronucleata</taxon>
        <taxon>Oligohymenophorea</taxon>
        <taxon>Peniculida</taxon>
        <taxon>Parameciidae</taxon>
        <taxon>Paramecium</taxon>
    </lineage>
</organism>
<dbReference type="InterPro" id="IPR011990">
    <property type="entry name" value="TPR-like_helical_dom_sf"/>
</dbReference>
<dbReference type="HOGENOM" id="CLU_036676_1_0_1"/>
<dbReference type="PROSITE" id="PS50293">
    <property type="entry name" value="TPR_REGION"/>
    <property type="match status" value="1"/>
</dbReference>
<dbReference type="GeneID" id="5024948"/>
<dbReference type="InParanoid" id="A0CLV0"/>
<sequence>MDYGYYCSILDHTNEPIIGFCFYQECDKPKQICFNCFSQLHQRHQNDCLRFDKIALMISDSVKILDNLEKQEQNKMENMINLFKKNLKFISSEKAKLAQLLQQLNNQDCSQQWRNVTLNKYVKNNKYWYKFHFNSLGLQLEEIKKFERSLDQFFQPYLKADTIFISTSEPQAQIGSIERQNSNRSQESPTQPQGLKSESLAVECLTSAVDLYKEDNYQDALNFSNQAIKINSNLEQAYLIKGLCLVHLEQFEEAVDSLNDCLRLNLKIETVYYHKGYSLFVLKQFDEAIECFDRALELKANPDFYLKKAQALMSQEKYNQALESVNRALDIKTKKEYLHLKGAILHKLGNSQEELNCYLAAHGLDPNSSSINHNIGVALHKLERYQEALQYFDAALAVEPDSPDTLNQKGITLLASQSYQKALECFDSALAYKEKPEYLTNKAKTLNFLKRQKEALDIFEYVSKNYGE</sequence>
<evidence type="ECO:0000256" key="4">
    <source>
        <dbReference type="SAM" id="Coils"/>
    </source>
</evidence>
<dbReference type="Pfam" id="PF13424">
    <property type="entry name" value="TPR_12"/>
    <property type="match status" value="1"/>
</dbReference>
<evidence type="ECO:0000256" key="2">
    <source>
        <dbReference type="ARBA" id="ARBA00022803"/>
    </source>
</evidence>
<dbReference type="eggNOG" id="KOG4626">
    <property type="taxonomic scope" value="Eukaryota"/>
</dbReference>
<dbReference type="PROSITE" id="PS50005">
    <property type="entry name" value="TPR"/>
    <property type="match status" value="2"/>
</dbReference>
<dbReference type="PANTHER" id="PTHR44943">
    <property type="entry name" value="CELLULOSE SYNTHASE OPERON PROTEIN C"/>
    <property type="match status" value="1"/>
</dbReference>
<accession>A0CLV0</accession>
<dbReference type="OrthoDB" id="309339at2759"/>
<gene>
    <name evidence="6" type="ORF">GSPATT00038692001</name>
</gene>
<evidence type="ECO:0000313" key="7">
    <source>
        <dbReference type="Proteomes" id="UP000000600"/>
    </source>
</evidence>
<protein>
    <submittedName>
        <fullName evidence="6">Uncharacterized protein</fullName>
    </submittedName>
</protein>
<evidence type="ECO:0000256" key="3">
    <source>
        <dbReference type="PROSITE-ProRule" id="PRU00339"/>
    </source>
</evidence>
<feature type="coiled-coil region" evidence="4">
    <location>
        <begin position="65"/>
        <end position="107"/>
    </location>
</feature>
<dbReference type="SUPFAM" id="SSF48452">
    <property type="entry name" value="TPR-like"/>
    <property type="match status" value="1"/>
</dbReference>
<dbReference type="InterPro" id="IPR019734">
    <property type="entry name" value="TPR_rpt"/>
</dbReference>
<dbReference type="EMBL" id="CT868106">
    <property type="protein sequence ID" value="CAK71767.1"/>
    <property type="molecule type" value="Genomic_DNA"/>
</dbReference>
<evidence type="ECO:0000256" key="5">
    <source>
        <dbReference type="SAM" id="MobiDB-lite"/>
    </source>
</evidence>
<dbReference type="RefSeq" id="XP_001439164.1">
    <property type="nucleotide sequence ID" value="XM_001439127.2"/>
</dbReference>
<evidence type="ECO:0000313" key="6">
    <source>
        <dbReference type="EMBL" id="CAK71767.1"/>
    </source>
</evidence>
<dbReference type="SMART" id="SM00028">
    <property type="entry name" value="TPR"/>
    <property type="match status" value="7"/>
</dbReference>
<dbReference type="AlphaFoldDB" id="A0CLV0"/>
<dbReference type="Pfam" id="PF12895">
    <property type="entry name" value="ANAPC3"/>
    <property type="match status" value="1"/>
</dbReference>
<dbReference type="PANTHER" id="PTHR44943:SF4">
    <property type="entry name" value="TPR REPEAT-CONTAINING PROTEIN MJ0798"/>
    <property type="match status" value="1"/>
</dbReference>
<dbReference type="KEGG" id="ptm:GSPATT00038692001"/>
<keyword evidence="1" id="KW-0677">Repeat</keyword>
<keyword evidence="7" id="KW-1185">Reference proteome</keyword>
<feature type="repeat" description="TPR" evidence="3">
    <location>
        <begin position="369"/>
        <end position="402"/>
    </location>
</feature>
<dbReference type="InterPro" id="IPR051685">
    <property type="entry name" value="Ycf3/AcsC/BcsC/TPR_MFPF"/>
</dbReference>
<keyword evidence="4" id="KW-0175">Coiled coil</keyword>
<keyword evidence="2 3" id="KW-0802">TPR repeat</keyword>
<reference evidence="6 7" key="1">
    <citation type="journal article" date="2006" name="Nature">
        <title>Global trends of whole-genome duplications revealed by the ciliate Paramecium tetraurelia.</title>
        <authorList>
            <consortium name="Genoscope"/>
            <person name="Aury J.-M."/>
            <person name="Jaillon O."/>
            <person name="Duret L."/>
            <person name="Noel B."/>
            <person name="Jubin C."/>
            <person name="Porcel B.M."/>
            <person name="Segurens B."/>
            <person name="Daubin V."/>
            <person name="Anthouard V."/>
            <person name="Aiach N."/>
            <person name="Arnaiz O."/>
            <person name="Billaut A."/>
            <person name="Beisson J."/>
            <person name="Blanc I."/>
            <person name="Bouhouche K."/>
            <person name="Camara F."/>
            <person name="Duharcourt S."/>
            <person name="Guigo R."/>
            <person name="Gogendeau D."/>
            <person name="Katinka M."/>
            <person name="Keller A.-M."/>
            <person name="Kissmehl R."/>
            <person name="Klotz C."/>
            <person name="Koll F."/>
            <person name="Le Moue A."/>
            <person name="Lepere C."/>
            <person name="Malinsky S."/>
            <person name="Nowacki M."/>
            <person name="Nowak J.K."/>
            <person name="Plattner H."/>
            <person name="Poulain J."/>
            <person name="Ruiz F."/>
            <person name="Serrano V."/>
            <person name="Zagulski M."/>
            <person name="Dessen P."/>
            <person name="Betermier M."/>
            <person name="Weissenbach J."/>
            <person name="Scarpelli C."/>
            <person name="Schachter V."/>
            <person name="Sperling L."/>
            <person name="Meyer E."/>
            <person name="Cohen J."/>
            <person name="Wincker P."/>
        </authorList>
    </citation>
    <scope>NUCLEOTIDE SEQUENCE [LARGE SCALE GENOMIC DNA]</scope>
    <source>
        <strain evidence="6 7">Stock d4-2</strain>
    </source>
</reference>
<name>A0CLV0_PARTE</name>
<feature type="region of interest" description="Disordered" evidence="5">
    <location>
        <begin position="175"/>
        <end position="196"/>
    </location>
</feature>
<dbReference type="Pfam" id="PF13181">
    <property type="entry name" value="TPR_8"/>
    <property type="match status" value="1"/>
</dbReference>
<dbReference type="Proteomes" id="UP000000600">
    <property type="component" value="Unassembled WGS sequence"/>
</dbReference>
<dbReference type="STRING" id="5888.A0CLV0"/>
<evidence type="ECO:0000256" key="1">
    <source>
        <dbReference type="ARBA" id="ARBA00022737"/>
    </source>
</evidence>
<dbReference type="Gene3D" id="1.25.40.10">
    <property type="entry name" value="Tetratricopeptide repeat domain"/>
    <property type="match status" value="4"/>
</dbReference>
<feature type="repeat" description="TPR" evidence="3">
    <location>
        <begin position="269"/>
        <end position="302"/>
    </location>
</feature>
<proteinExistence type="predicted"/>